<dbReference type="GO" id="GO:0004222">
    <property type="term" value="F:metalloendopeptidase activity"/>
    <property type="evidence" value="ECO:0007669"/>
    <property type="project" value="InterPro"/>
</dbReference>
<evidence type="ECO:0000313" key="1">
    <source>
        <dbReference type="EMBL" id="QTX33063.1"/>
    </source>
</evidence>
<dbReference type="EMBL" id="CP072943">
    <property type="protein sequence ID" value="QTX33063.1"/>
    <property type="molecule type" value="Genomic_DNA"/>
</dbReference>
<organism evidence="1 2">
    <name type="scientific">Aminithiophilus ramosus</name>
    <dbReference type="NCBI Taxonomy" id="3029084"/>
    <lineage>
        <taxon>Bacteria</taxon>
        <taxon>Thermotogati</taxon>
        <taxon>Synergistota</taxon>
        <taxon>Synergistia</taxon>
        <taxon>Synergistales</taxon>
        <taxon>Aminithiophilaceae</taxon>
        <taxon>Aminithiophilus</taxon>
    </lineage>
</organism>
<dbReference type="GO" id="GO:0006508">
    <property type="term" value="P:proteolysis"/>
    <property type="evidence" value="ECO:0007669"/>
    <property type="project" value="InterPro"/>
</dbReference>
<dbReference type="Gene3D" id="1.20.58.760">
    <property type="entry name" value="Peptidase M41"/>
    <property type="match status" value="1"/>
</dbReference>
<reference evidence="2" key="1">
    <citation type="submission" date="2021-04" db="EMBL/GenBank/DDBJ databases">
        <title>A novel Synergistetes isolate from a pyrite-forming mixed culture.</title>
        <authorList>
            <person name="Bunk B."/>
            <person name="Sproer C."/>
            <person name="Spring S."/>
            <person name="Pester M."/>
        </authorList>
    </citation>
    <scope>NUCLEOTIDE SEQUENCE [LARGE SCALE GENOMIC DNA]</scope>
    <source>
        <strain evidence="2">J.5.4.2-T.3.5.2</strain>
    </source>
</reference>
<dbReference type="SUPFAM" id="SSF140990">
    <property type="entry name" value="FtsH protease domain-like"/>
    <property type="match status" value="1"/>
</dbReference>
<gene>
    <name evidence="1" type="ORF">KAR29_03940</name>
</gene>
<dbReference type="RefSeq" id="WP_274374335.1">
    <property type="nucleotide sequence ID" value="NZ_CP072943.1"/>
</dbReference>
<evidence type="ECO:0008006" key="3">
    <source>
        <dbReference type="Google" id="ProtNLM"/>
    </source>
</evidence>
<dbReference type="GO" id="GO:0005524">
    <property type="term" value="F:ATP binding"/>
    <property type="evidence" value="ECO:0007669"/>
    <property type="project" value="InterPro"/>
</dbReference>
<dbReference type="InterPro" id="IPR037219">
    <property type="entry name" value="Peptidase_M41-like"/>
</dbReference>
<accession>A0A9Q7AE47</accession>
<sequence length="197" mass="22315">MNRRRVAFHEAGHLVMAFLLHMEVLSCRLGPSQEESGERGRCVVVTPDPVGVRRFLLSMAGVMAEDRFFHDEEGGIRDRHDAADALENYLSHYRRRDRDEAESVLRLASAFFHSPPALRVLRRAASILVQVRVLDGDRLDRLRQELLEACDSTPLIEAVDGLAEPEPSPPMDEILLRGARLVKRLLLSLRKPFDDPS</sequence>
<name>A0A9Q7AE47_9BACT</name>
<dbReference type="GO" id="GO:0004176">
    <property type="term" value="F:ATP-dependent peptidase activity"/>
    <property type="evidence" value="ECO:0007669"/>
    <property type="project" value="InterPro"/>
</dbReference>
<keyword evidence="2" id="KW-1185">Reference proteome</keyword>
<dbReference type="AlphaFoldDB" id="A0A9Q7AE47"/>
<dbReference type="KEGG" id="aram:KAR29_03940"/>
<proteinExistence type="predicted"/>
<evidence type="ECO:0000313" key="2">
    <source>
        <dbReference type="Proteomes" id="UP000671879"/>
    </source>
</evidence>
<dbReference type="Proteomes" id="UP000671879">
    <property type="component" value="Chromosome"/>
</dbReference>
<protein>
    <recommendedName>
        <fullName evidence="3">Peptidase M41 domain-containing protein</fullName>
    </recommendedName>
</protein>